<evidence type="ECO:0000313" key="1">
    <source>
        <dbReference type="EMBL" id="MCC4307989.1"/>
    </source>
</evidence>
<keyword evidence="2" id="KW-1185">Reference proteome</keyword>
<proteinExistence type="predicted"/>
<dbReference type="Pfam" id="PF10029">
    <property type="entry name" value="DUF2271"/>
    <property type="match status" value="1"/>
</dbReference>
<reference evidence="1" key="1">
    <citation type="submission" date="2021-10" db="EMBL/GenBank/DDBJ databases">
        <title>The diversity and Nitrogen Metabolism of Culturable Nitrate-Utilizing Bacteria Within the Oxygen Minimum Zone of the Changjiang (Yangtze River)Estuary.</title>
        <authorList>
            <person name="Zhang D."/>
            <person name="Zheng J."/>
            <person name="Liu S."/>
            <person name="He W."/>
        </authorList>
    </citation>
    <scope>NUCLEOTIDE SEQUENCE</scope>
    <source>
        <strain evidence="1">FXH-223</strain>
    </source>
</reference>
<dbReference type="InterPro" id="IPR014469">
    <property type="entry name" value="DUF2271"/>
</dbReference>
<dbReference type="PIRSF" id="PIRSF014995">
    <property type="entry name" value="UCP014995"/>
    <property type="match status" value="1"/>
</dbReference>
<comment type="caution">
    <text evidence="1">The sequence shown here is derived from an EMBL/GenBank/DDBJ whole genome shotgun (WGS) entry which is preliminary data.</text>
</comment>
<dbReference type="EMBL" id="JAJGNA010000004">
    <property type="protein sequence ID" value="MCC4307989.1"/>
    <property type="molecule type" value="Genomic_DNA"/>
</dbReference>
<organism evidence="1 2">
    <name type="scientific">Alloalcanivorax marinus</name>
    <dbReference type="NCBI Taxonomy" id="1177169"/>
    <lineage>
        <taxon>Bacteria</taxon>
        <taxon>Pseudomonadati</taxon>
        <taxon>Pseudomonadota</taxon>
        <taxon>Gammaproteobacteria</taxon>
        <taxon>Oceanospirillales</taxon>
        <taxon>Alcanivoracaceae</taxon>
        <taxon>Alloalcanivorax</taxon>
    </lineage>
</organism>
<dbReference type="AlphaFoldDB" id="A0A9Q3UM44"/>
<sequence length="172" mass="19190">MRLGIMRFGIMRFAVTALLCALTAGAWGAGFQVQLQVPRLQVAEYHAPYVAFWVRQVDSGAVTPMGLWYDDQEKWLKDLRLWWRRTGRGQSAPFDGLTGATRRPGTHTVDFSELPALADLPEGDYELVVEAAREVGGREVVRLPFHWPVADTTTVRADGEQELGSVELHLAP</sequence>
<accession>A0A9Q3UM44</accession>
<gene>
    <name evidence="1" type="ORF">LL252_05345</name>
</gene>
<evidence type="ECO:0000313" key="2">
    <source>
        <dbReference type="Proteomes" id="UP001108027"/>
    </source>
</evidence>
<dbReference type="RefSeq" id="WP_228233327.1">
    <property type="nucleotide sequence ID" value="NZ_ARXL01000002.1"/>
</dbReference>
<name>A0A9Q3UM44_9GAMM</name>
<dbReference type="Proteomes" id="UP001108027">
    <property type="component" value="Unassembled WGS sequence"/>
</dbReference>
<protein>
    <submittedName>
        <fullName evidence="1">DUF2271 domain-containing protein</fullName>
    </submittedName>
</protein>